<accession>A0A1C6UHQ1</accession>
<keyword evidence="1" id="KW-1133">Transmembrane helix</keyword>
<feature type="transmembrane region" description="Helical" evidence="1">
    <location>
        <begin position="61"/>
        <end position="83"/>
    </location>
</feature>
<dbReference type="Pfam" id="PF05729">
    <property type="entry name" value="NACHT"/>
    <property type="match status" value="1"/>
</dbReference>
<feature type="domain" description="NACHT" evidence="2">
    <location>
        <begin position="184"/>
        <end position="339"/>
    </location>
</feature>
<protein>
    <submittedName>
        <fullName evidence="3">NACHT domain-containing protein</fullName>
    </submittedName>
</protein>
<evidence type="ECO:0000313" key="3">
    <source>
        <dbReference type="EMBL" id="SCL53474.1"/>
    </source>
</evidence>
<reference evidence="4" key="1">
    <citation type="submission" date="2016-06" db="EMBL/GenBank/DDBJ databases">
        <authorList>
            <person name="Varghese N."/>
            <person name="Submissions Spin"/>
        </authorList>
    </citation>
    <scope>NUCLEOTIDE SEQUENCE [LARGE SCALE GENOMIC DNA]</scope>
    <source>
        <strain evidence="4">DSM 43903</strain>
    </source>
</reference>
<dbReference type="STRING" id="47855.GA0070606_2126"/>
<gene>
    <name evidence="3" type="ORF">GA0070606_2126</name>
</gene>
<sequence length="1097" mass="124086">MSIMGVPMRGPKRGPAWAAQLWLRQRRRRWRTRRERRTERDRRRRTDERGNVRVRWRYRRWLRWTIVAGAFAFLGWAALSVILTVLDIDPVRVSGWCGGKGPRAYYCGQVIGFVKPLLGAAFGLAVFYYWRYIPVRRWYRQNVLRNSRMVLPSAERGLDPADVVGRDELCELLIQRLRDRATRRPLLLVGGIGTGKTATLARLAERLMTIKVVPVGVDLRTVKDPEKLNFHQLALEQFGRTIDTRLRGAGEADRIWRRLWLENRIVVLADGLEETLAEADQPAADRDSVLREAIRAAVREQLPLVIASRPDDPLRGLDALLLQLEPLGEGAALEYVQAHSRRSGTEHRWDRITELVKAADVADSPFYLRIIGQLHEVDRLDNVKAADPGRATLRWRLLEEWRAAVVAGDLYEDYGLPQTERSDAIEVLSALACIGLRDNRQFVRTTELTGGGAPLGDGRRRILRELKKRLRKLDADNLQDIGLAETTGDALNIVAKRVDGVRFQHGVIQAYLGSRFLAAAMRDDGFLDRAFTRNAGPGRELLSALTLHAGRADAGEGRGERWKPGGRPGELRRLADAARDQVGLTRWEPKTTRSRPSALVRRLCDEARRTPNRTRALEMFAAALEMDAAAGHTSHRALADAVRGAWHHYQGDGSVTDRPLEDAKIALVRRFGDAARQLGARPPEPVGLRTRRPTPQYQQLFRMMAGEGSYLPRLAAARAIAAGGNAAVRELGELLAEPPQTADTPQRQRLEELRTWIAPALFLHADDTPTPDGTTWRHEAHQNLRRWVRHLAGDASDGARLYEITLAQGFRLAANCRVYPAHRSLLIEEAEKALRHSRFWYSHLVLIQALTLLALPRDPAETLRERGHGSDPRGLVEFWISIAGGADAAPSPGSSTEHPLVRRVADLCVEALVDRHPERRCWIDEREIVGRVGAVSPQPGIRRLQDTWLPPSHGWAVLEPRAQRLLADVMLLLNLADRGHDDDERARRLTRASRPELPPCLTIDRTAMRVTLSRRQAHDVQPGSTCIDDCAFRLCPLPPKGDELRYQMDEVFCAHQIDLVGHWFRPSRRADWQAVNRDDLRTFWHEMSERMAPAWRK</sequence>
<keyword evidence="4" id="KW-1185">Reference proteome</keyword>
<dbReference type="EMBL" id="FMHZ01000002">
    <property type="protein sequence ID" value="SCL53474.1"/>
    <property type="molecule type" value="Genomic_DNA"/>
</dbReference>
<evidence type="ECO:0000313" key="4">
    <source>
        <dbReference type="Proteomes" id="UP000199001"/>
    </source>
</evidence>
<name>A0A1C6UHQ1_9ACTN</name>
<dbReference type="Gene3D" id="3.40.50.300">
    <property type="entry name" value="P-loop containing nucleotide triphosphate hydrolases"/>
    <property type="match status" value="1"/>
</dbReference>
<dbReference type="InterPro" id="IPR027417">
    <property type="entry name" value="P-loop_NTPase"/>
</dbReference>
<evidence type="ECO:0000259" key="2">
    <source>
        <dbReference type="Pfam" id="PF05729"/>
    </source>
</evidence>
<organism evidence="3 4">
    <name type="scientific">Micromonospora citrea</name>
    <dbReference type="NCBI Taxonomy" id="47855"/>
    <lineage>
        <taxon>Bacteria</taxon>
        <taxon>Bacillati</taxon>
        <taxon>Actinomycetota</taxon>
        <taxon>Actinomycetes</taxon>
        <taxon>Micromonosporales</taxon>
        <taxon>Micromonosporaceae</taxon>
        <taxon>Micromonospora</taxon>
    </lineage>
</organism>
<dbReference type="SUPFAM" id="SSF52540">
    <property type="entry name" value="P-loop containing nucleoside triphosphate hydrolases"/>
    <property type="match status" value="1"/>
</dbReference>
<evidence type="ECO:0000256" key="1">
    <source>
        <dbReference type="SAM" id="Phobius"/>
    </source>
</evidence>
<keyword evidence="1" id="KW-0472">Membrane</keyword>
<feature type="transmembrane region" description="Helical" evidence="1">
    <location>
        <begin position="103"/>
        <end position="130"/>
    </location>
</feature>
<proteinExistence type="predicted"/>
<dbReference type="Proteomes" id="UP000199001">
    <property type="component" value="Unassembled WGS sequence"/>
</dbReference>
<keyword evidence="1" id="KW-0812">Transmembrane</keyword>
<dbReference type="AlphaFoldDB" id="A0A1C6UHQ1"/>
<dbReference type="InterPro" id="IPR007111">
    <property type="entry name" value="NACHT_NTPase"/>
</dbReference>
<dbReference type="OrthoDB" id="3544511at2"/>